<sequence>MKKPRCSSTIPVASWHTYKTFCKSTATAILLYTPVDLQLLIEEVLAAWPLSDGDGKESAKTLMGTHELVWALANSTKHRRSTALLEGYFLSATRHQEVTHCWANTAHLCCCWATAPDLNTPPAPLGMCLQPRHLRRRLKQWRWEWPRWQLELLWGRWW</sequence>
<evidence type="ECO:0000313" key="2">
    <source>
        <dbReference type="Proteomes" id="UP000269721"/>
    </source>
</evidence>
<dbReference type="Proteomes" id="UP000269721">
    <property type="component" value="Unassembled WGS sequence"/>
</dbReference>
<evidence type="ECO:0000313" key="1">
    <source>
        <dbReference type="EMBL" id="RKO87818.1"/>
    </source>
</evidence>
<dbReference type="EMBL" id="KZ997142">
    <property type="protein sequence ID" value="RKO87818.1"/>
    <property type="molecule type" value="Genomic_DNA"/>
</dbReference>
<protein>
    <submittedName>
        <fullName evidence="1">Uncharacterized protein</fullName>
    </submittedName>
</protein>
<reference evidence="2" key="1">
    <citation type="journal article" date="2018" name="Nat. Microbiol.">
        <title>Leveraging single-cell genomics to expand the fungal tree of life.</title>
        <authorList>
            <person name="Ahrendt S.R."/>
            <person name="Quandt C.A."/>
            <person name="Ciobanu D."/>
            <person name="Clum A."/>
            <person name="Salamov A."/>
            <person name="Andreopoulos B."/>
            <person name="Cheng J.F."/>
            <person name="Woyke T."/>
            <person name="Pelin A."/>
            <person name="Henrissat B."/>
            <person name="Reynolds N.K."/>
            <person name="Benny G.L."/>
            <person name="Smith M.E."/>
            <person name="James T.Y."/>
            <person name="Grigoriev I.V."/>
        </authorList>
    </citation>
    <scope>NUCLEOTIDE SEQUENCE [LARGE SCALE GENOMIC DNA]</scope>
</reference>
<dbReference type="AlphaFoldDB" id="A0A4P9W9L6"/>
<proteinExistence type="predicted"/>
<gene>
    <name evidence="1" type="ORF">BDK51DRAFT_30948</name>
</gene>
<organism evidence="1 2">
    <name type="scientific">Blyttiomyces helicus</name>
    <dbReference type="NCBI Taxonomy" id="388810"/>
    <lineage>
        <taxon>Eukaryota</taxon>
        <taxon>Fungi</taxon>
        <taxon>Fungi incertae sedis</taxon>
        <taxon>Chytridiomycota</taxon>
        <taxon>Chytridiomycota incertae sedis</taxon>
        <taxon>Chytridiomycetes</taxon>
        <taxon>Chytridiomycetes incertae sedis</taxon>
        <taxon>Blyttiomyces</taxon>
    </lineage>
</organism>
<name>A0A4P9W9L6_9FUNG</name>
<accession>A0A4P9W9L6</accession>
<keyword evidence="2" id="KW-1185">Reference proteome</keyword>